<dbReference type="EC" id="4.1.3.36" evidence="2"/>
<dbReference type="Proteomes" id="UP000215506">
    <property type="component" value="Unassembled WGS sequence"/>
</dbReference>
<accession>A0A231GZE8</accession>
<keyword evidence="2" id="KW-0456">Lyase</keyword>
<evidence type="ECO:0000313" key="3">
    <source>
        <dbReference type="Proteomes" id="UP000215506"/>
    </source>
</evidence>
<dbReference type="PANTHER" id="PTHR43802">
    <property type="entry name" value="ENOYL-COA HYDRATASE"/>
    <property type="match status" value="1"/>
</dbReference>
<evidence type="ECO:0000256" key="1">
    <source>
        <dbReference type="ARBA" id="ARBA00005254"/>
    </source>
</evidence>
<protein>
    <submittedName>
        <fullName evidence="2">1,4-dihydroxy-2-naphthoyl-CoA synthase</fullName>
        <ecNumber evidence="2">4.1.3.36</ecNumber>
    </submittedName>
</protein>
<proteinExistence type="inferred from homology"/>
<dbReference type="GO" id="GO:0008935">
    <property type="term" value="F:1,4-dihydroxy-2-naphthoyl-CoA synthase activity"/>
    <property type="evidence" value="ECO:0007669"/>
    <property type="project" value="UniProtKB-EC"/>
</dbReference>
<evidence type="ECO:0000313" key="2">
    <source>
        <dbReference type="EMBL" id="OXR41891.1"/>
    </source>
</evidence>
<name>A0A231GZE8_9NOCA</name>
<keyword evidence="3" id="KW-1185">Reference proteome</keyword>
<dbReference type="RefSeq" id="WP_094027223.1">
    <property type="nucleotide sequence ID" value="NZ_NGAF01000016.1"/>
</dbReference>
<comment type="caution">
    <text evidence="2">The sequence shown here is derived from an EMBL/GenBank/DDBJ whole genome shotgun (WGS) entry which is preliminary data.</text>
</comment>
<dbReference type="AlphaFoldDB" id="A0A231GZE8"/>
<dbReference type="Gene3D" id="3.90.226.10">
    <property type="entry name" value="2-enoyl-CoA Hydratase, Chain A, domain 1"/>
    <property type="match status" value="1"/>
</dbReference>
<reference evidence="2 3" key="1">
    <citation type="submission" date="2017-07" db="EMBL/GenBank/DDBJ databases">
        <title>First draft Genome Sequence of Nocardia cerradoensis isolated from human infection.</title>
        <authorList>
            <person name="Carrasco G."/>
        </authorList>
    </citation>
    <scope>NUCLEOTIDE SEQUENCE [LARGE SCALE GENOMIC DNA]</scope>
    <source>
        <strain evidence="2 3">CNM20130759</strain>
    </source>
</reference>
<dbReference type="EMBL" id="NGAF01000016">
    <property type="protein sequence ID" value="OXR41891.1"/>
    <property type="molecule type" value="Genomic_DNA"/>
</dbReference>
<sequence length="258" mass="27569">MAADELRQDRPASGVLRLTIDRPRAHNALTIALQRRLDTALTEAATDESIRVVIVTGAGGRAFCAGYDLKELDAMTPQALAESMAEREDMLWRYLHYPKPTVAAVDGLAYGAGTMYAACSDLRVGGPRTSMAVSAARYGGVNLSWLLDSLIGGARTRDLLMTARAVPGDEAFDMGLLTRYTPDVAGEAVRTAEQIAAQPPDGLRHIKQLLLDGAGQGLRERYDRENSVTRATLGQRSITDMFSAFFANGPAAAPGGVS</sequence>
<dbReference type="Pfam" id="PF00378">
    <property type="entry name" value="ECH_1"/>
    <property type="match status" value="1"/>
</dbReference>
<dbReference type="InterPro" id="IPR029045">
    <property type="entry name" value="ClpP/crotonase-like_dom_sf"/>
</dbReference>
<comment type="similarity">
    <text evidence="1">Belongs to the enoyl-CoA hydratase/isomerase family.</text>
</comment>
<gene>
    <name evidence="2" type="primary">menB_3</name>
    <name evidence="2" type="ORF">B7C42_05875</name>
</gene>
<dbReference type="SUPFAM" id="SSF52096">
    <property type="entry name" value="ClpP/crotonase"/>
    <property type="match status" value="1"/>
</dbReference>
<dbReference type="CDD" id="cd06558">
    <property type="entry name" value="crotonase-like"/>
    <property type="match status" value="1"/>
</dbReference>
<dbReference type="InterPro" id="IPR001753">
    <property type="entry name" value="Enoyl-CoA_hydra/iso"/>
</dbReference>
<organism evidence="2 3">
    <name type="scientific">Nocardia cerradoensis</name>
    <dbReference type="NCBI Taxonomy" id="85688"/>
    <lineage>
        <taxon>Bacteria</taxon>
        <taxon>Bacillati</taxon>
        <taxon>Actinomycetota</taxon>
        <taxon>Actinomycetes</taxon>
        <taxon>Mycobacteriales</taxon>
        <taxon>Nocardiaceae</taxon>
        <taxon>Nocardia</taxon>
    </lineage>
</organism>
<dbReference type="PANTHER" id="PTHR43802:SF1">
    <property type="entry name" value="IP11341P-RELATED"/>
    <property type="match status" value="1"/>
</dbReference>